<dbReference type="AlphaFoldDB" id="A0AAV9HZF3"/>
<evidence type="ECO:0000313" key="1">
    <source>
        <dbReference type="EMBL" id="KAK4465728.1"/>
    </source>
</evidence>
<feature type="non-terminal residue" evidence="1">
    <location>
        <position position="267"/>
    </location>
</feature>
<organism evidence="1 2">
    <name type="scientific">Cladorrhinum samala</name>
    <dbReference type="NCBI Taxonomy" id="585594"/>
    <lineage>
        <taxon>Eukaryota</taxon>
        <taxon>Fungi</taxon>
        <taxon>Dikarya</taxon>
        <taxon>Ascomycota</taxon>
        <taxon>Pezizomycotina</taxon>
        <taxon>Sordariomycetes</taxon>
        <taxon>Sordariomycetidae</taxon>
        <taxon>Sordariales</taxon>
        <taxon>Podosporaceae</taxon>
        <taxon>Cladorrhinum</taxon>
    </lineage>
</organism>
<dbReference type="InterPro" id="IPR036420">
    <property type="entry name" value="BRCT_dom_sf"/>
</dbReference>
<sequence>MARYKSRDLTKREKSLFSHFTILVMGNLPSDWNEASINRWITLRGGTYIRESREVDWRAVTHLVCDEKEFDRRGLKVKEALKIARINIVAIEWLEFSMINKKVLPIREYSFREKLKKEREEERRVKEVAKGNELAGRAVNTNFYCVYYDGSHFRYQIELTRDIISSNETDEKSTEREKYILTLHESIAIPRLYWFVAKFSKSKHDSQPKYYRPSDTPGLFEQEFELFKSFFRIKTGTPWERRLMKKTQVTDGSSFQYSPPTGGKPVG</sequence>
<reference evidence="1" key="2">
    <citation type="submission" date="2023-06" db="EMBL/GenBank/DDBJ databases">
        <authorList>
            <consortium name="Lawrence Berkeley National Laboratory"/>
            <person name="Mondo S.J."/>
            <person name="Hensen N."/>
            <person name="Bonometti L."/>
            <person name="Westerberg I."/>
            <person name="Brannstrom I.O."/>
            <person name="Guillou S."/>
            <person name="Cros-Aarteil S."/>
            <person name="Calhoun S."/>
            <person name="Haridas S."/>
            <person name="Kuo A."/>
            <person name="Pangilinan J."/>
            <person name="Riley R."/>
            <person name="Labutti K."/>
            <person name="Andreopoulos B."/>
            <person name="Lipzen A."/>
            <person name="Chen C."/>
            <person name="Yanf M."/>
            <person name="Daum C."/>
            <person name="Ng V."/>
            <person name="Clum A."/>
            <person name="Steindorff A."/>
            <person name="Ohm R."/>
            <person name="Martin F."/>
            <person name="Silar P."/>
            <person name="Natvig D."/>
            <person name="Lalanne C."/>
            <person name="Gautier V."/>
            <person name="Ament-Velasquez S.L."/>
            <person name="Kruys A."/>
            <person name="Hutchinson M.I."/>
            <person name="Powell A.J."/>
            <person name="Barry K."/>
            <person name="Miller A.N."/>
            <person name="Grigoriev I.V."/>
            <person name="Debuchy R."/>
            <person name="Gladieux P."/>
            <person name="Thoren M.H."/>
            <person name="Johannesson H."/>
        </authorList>
    </citation>
    <scope>NUCLEOTIDE SEQUENCE</scope>
    <source>
        <strain evidence="1">PSN324</strain>
    </source>
</reference>
<dbReference type="EMBL" id="MU864937">
    <property type="protein sequence ID" value="KAK4465728.1"/>
    <property type="molecule type" value="Genomic_DNA"/>
</dbReference>
<accession>A0AAV9HZF3</accession>
<proteinExistence type="predicted"/>
<name>A0AAV9HZF3_9PEZI</name>
<dbReference type="SUPFAM" id="SSF52113">
    <property type="entry name" value="BRCT domain"/>
    <property type="match status" value="1"/>
</dbReference>
<gene>
    <name evidence="1" type="ORF">QBC42DRAFT_168391</name>
</gene>
<reference evidence="1" key="1">
    <citation type="journal article" date="2023" name="Mol. Phylogenet. Evol.">
        <title>Genome-scale phylogeny and comparative genomics of the fungal order Sordariales.</title>
        <authorList>
            <person name="Hensen N."/>
            <person name="Bonometti L."/>
            <person name="Westerberg I."/>
            <person name="Brannstrom I.O."/>
            <person name="Guillou S."/>
            <person name="Cros-Aarteil S."/>
            <person name="Calhoun S."/>
            <person name="Haridas S."/>
            <person name="Kuo A."/>
            <person name="Mondo S."/>
            <person name="Pangilinan J."/>
            <person name="Riley R."/>
            <person name="LaButti K."/>
            <person name="Andreopoulos B."/>
            <person name="Lipzen A."/>
            <person name="Chen C."/>
            <person name="Yan M."/>
            <person name="Daum C."/>
            <person name="Ng V."/>
            <person name="Clum A."/>
            <person name="Steindorff A."/>
            <person name="Ohm R.A."/>
            <person name="Martin F."/>
            <person name="Silar P."/>
            <person name="Natvig D.O."/>
            <person name="Lalanne C."/>
            <person name="Gautier V."/>
            <person name="Ament-Velasquez S.L."/>
            <person name="Kruys A."/>
            <person name="Hutchinson M.I."/>
            <person name="Powell A.J."/>
            <person name="Barry K."/>
            <person name="Miller A.N."/>
            <person name="Grigoriev I.V."/>
            <person name="Debuchy R."/>
            <person name="Gladieux P."/>
            <person name="Hiltunen Thoren M."/>
            <person name="Johannesson H."/>
        </authorList>
    </citation>
    <scope>NUCLEOTIDE SEQUENCE</scope>
    <source>
        <strain evidence="1">PSN324</strain>
    </source>
</reference>
<keyword evidence="2" id="KW-1185">Reference proteome</keyword>
<comment type="caution">
    <text evidence="1">The sequence shown here is derived from an EMBL/GenBank/DDBJ whole genome shotgun (WGS) entry which is preliminary data.</text>
</comment>
<dbReference type="Gene3D" id="3.40.50.10190">
    <property type="entry name" value="BRCT domain"/>
    <property type="match status" value="1"/>
</dbReference>
<protein>
    <recommendedName>
        <fullName evidence="3">BRCT domain-containing protein</fullName>
    </recommendedName>
</protein>
<evidence type="ECO:0008006" key="3">
    <source>
        <dbReference type="Google" id="ProtNLM"/>
    </source>
</evidence>
<dbReference type="Proteomes" id="UP001321749">
    <property type="component" value="Unassembled WGS sequence"/>
</dbReference>
<evidence type="ECO:0000313" key="2">
    <source>
        <dbReference type="Proteomes" id="UP001321749"/>
    </source>
</evidence>